<accession>A0A9D2KTD9</accession>
<proteinExistence type="predicted"/>
<gene>
    <name evidence="1" type="ORF">H9785_07725</name>
</gene>
<evidence type="ECO:0008006" key="3">
    <source>
        <dbReference type="Google" id="ProtNLM"/>
    </source>
</evidence>
<dbReference type="InterPro" id="IPR011044">
    <property type="entry name" value="Quino_amine_DH_bsu"/>
</dbReference>
<sequence>MYSDEETLYALDRARGDVAVWNPKAPKTTFYTVGETGQGPEEVVRAVGFYPRKDSIWILDGGSHYLKAYQKDGFKKAMLIPTSTEDRFFIDEHFIYTTGATDSSSYAKTPTNWKDRSAIQEIQLRGHLFPIAKNKGENLYRNSLRHVIKGRDVLYTLCNNYPILEKYDLRTDSLLEKIDLTTIPFIGEVVKDIERENLPEKTISIFIRDAYWHNNKLYLLCADWEKGYKVNTIVVLEDTNSLTPYGIYHLQPEQIYTSIAVNNEHIYAANNTWDSIDTYDFPQ</sequence>
<reference evidence="1" key="1">
    <citation type="journal article" date="2021" name="PeerJ">
        <title>Extensive microbial diversity within the chicken gut microbiome revealed by metagenomics and culture.</title>
        <authorList>
            <person name="Gilroy R."/>
            <person name="Ravi A."/>
            <person name="Getino M."/>
            <person name="Pursley I."/>
            <person name="Horton D.L."/>
            <person name="Alikhan N.F."/>
            <person name="Baker D."/>
            <person name="Gharbi K."/>
            <person name="Hall N."/>
            <person name="Watson M."/>
            <person name="Adriaenssens E.M."/>
            <person name="Foster-Nyarko E."/>
            <person name="Jarju S."/>
            <person name="Secka A."/>
            <person name="Antonio M."/>
            <person name="Oren A."/>
            <person name="Chaudhuri R.R."/>
            <person name="La Ragione R."/>
            <person name="Hildebrand F."/>
            <person name="Pallen M.J."/>
        </authorList>
    </citation>
    <scope>NUCLEOTIDE SEQUENCE</scope>
    <source>
        <strain evidence="1">ChiHecec1B25-7008</strain>
    </source>
</reference>
<dbReference type="AlphaFoldDB" id="A0A9D2KTD9"/>
<evidence type="ECO:0000313" key="2">
    <source>
        <dbReference type="Proteomes" id="UP000823860"/>
    </source>
</evidence>
<organism evidence="1 2">
    <name type="scientific">Candidatus Bacteroides intestinavium</name>
    <dbReference type="NCBI Taxonomy" id="2838469"/>
    <lineage>
        <taxon>Bacteria</taxon>
        <taxon>Pseudomonadati</taxon>
        <taxon>Bacteroidota</taxon>
        <taxon>Bacteroidia</taxon>
        <taxon>Bacteroidales</taxon>
        <taxon>Bacteroidaceae</taxon>
        <taxon>Bacteroides</taxon>
    </lineage>
</organism>
<dbReference type="Proteomes" id="UP000823860">
    <property type="component" value="Unassembled WGS sequence"/>
</dbReference>
<reference evidence="1" key="2">
    <citation type="submission" date="2021-04" db="EMBL/GenBank/DDBJ databases">
        <authorList>
            <person name="Gilroy R."/>
        </authorList>
    </citation>
    <scope>NUCLEOTIDE SEQUENCE</scope>
    <source>
        <strain evidence="1">ChiHecec1B25-7008</strain>
    </source>
</reference>
<name>A0A9D2KTD9_9BACE</name>
<dbReference type="SUPFAM" id="SSF50969">
    <property type="entry name" value="YVTN repeat-like/Quinoprotein amine dehydrogenase"/>
    <property type="match status" value="1"/>
</dbReference>
<evidence type="ECO:0000313" key="1">
    <source>
        <dbReference type="EMBL" id="HJA83838.1"/>
    </source>
</evidence>
<protein>
    <recommendedName>
        <fullName evidence="3">6-bladed beta-propeller</fullName>
    </recommendedName>
</protein>
<dbReference type="EMBL" id="DWZE01000085">
    <property type="protein sequence ID" value="HJA83838.1"/>
    <property type="molecule type" value="Genomic_DNA"/>
</dbReference>
<comment type="caution">
    <text evidence="1">The sequence shown here is derived from an EMBL/GenBank/DDBJ whole genome shotgun (WGS) entry which is preliminary data.</text>
</comment>